<sequence>MKIMVSACLLGQNCKYNGGNNYSKKIAQYTKGHEVIPVCPEVAGGLTTPRIPCEIVNGVVTNKNGESKDKEFRTGAQLSLQKALDEKVDMVILQSRSPSCGVKQIYDGSFTGKLIDGHGVFAELLIQNGIKVLDVEDAKKYKTVEAIRRVHP</sequence>
<gene>
    <name evidence="1" type="ORF">FXF36_14640</name>
</gene>
<protein>
    <submittedName>
        <fullName evidence="1">DUF523 domain-containing protein</fullName>
    </submittedName>
</protein>
<dbReference type="AlphaFoldDB" id="A0A5P6VTS1"/>
<dbReference type="Proteomes" id="UP000327030">
    <property type="component" value="Chromosome 1"/>
</dbReference>
<evidence type="ECO:0000313" key="1">
    <source>
        <dbReference type="EMBL" id="QFJ56036.1"/>
    </source>
</evidence>
<dbReference type="PANTHER" id="PTHR30087:SF1">
    <property type="entry name" value="HYPOTHETICAL CYTOSOLIC PROTEIN"/>
    <property type="match status" value="1"/>
</dbReference>
<dbReference type="Pfam" id="PF04463">
    <property type="entry name" value="2-thiour_desulf"/>
    <property type="match status" value="1"/>
</dbReference>
<evidence type="ECO:0000313" key="2">
    <source>
        <dbReference type="Proteomes" id="UP000327030"/>
    </source>
</evidence>
<dbReference type="EMBL" id="CP043028">
    <property type="protein sequence ID" value="QFJ56036.1"/>
    <property type="molecule type" value="Genomic_DNA"/>
</dbReference>
<organism evidence="1 2">
    <name type="scientific">Pseudobutyrivibrio xylanivorans</name>
    <dbReference type="NCBI Taxonomy" id="185007"/>
    <lineage>
        <taxon>Bacteria</taxon>
        <taxon>Bacillati</taxon>
        <taxon>Bacillota</taxon>
        <taxon>Clostridia</taxon>
        <taxon>Lachnospirales</taxon>
        <taxon>Lachnospiraceae</taxon>
        <taxon>Pseudobutyrivibrio</taxon>
    </lineage>
</organism>
<accession>A0A5P6VTS1</accession>
<dbReference type="KEGG" id="pxv:FXF36_14640"/>
<proteinExistence type="predicted"/>
<reference evidence="2" key="1">
    <citation type="submission" date="2019-08" db="EMBL/GenBank/DDBJ databases">
        <title>Complete Genome Sequence of the Polysaccharide-Degrading Rumen Bacterium Pseudobutyrivibrio xylanivorans MA3014.</title>
        <authorList>
            <person name="Palevich N."/>
            <person name="Maclean P.H."/>
            <person name="Kelly W.J."/>
            <person name="Leahy S.C."/>
            <person name="Rakonjac J."/>
            <person name="Attwood G.T."/>
        </authorList>
    </citation>
    <scope>NUCLEOTIDE SEQUENCE [LARGE SCALE GENOMIC DNA]</scope>
    <source>
        <strain evidence="2">MA3014</strain>
    </source>
</reference>
<dbReference type="RefSeq" id="WP_151625368.1">
    <property type="nucleotide sequence ID" value="NZ_CP043028.1"/>
</dbReference>
<dbReference type="OrthoDB" id="9797779at2"/>
<dbReference type="InterPro" id="IPR007553">
    <property type="entry name" value="2-thiour_desulf"/>
</dbReference>
<name>A0A5P6VTS1_PSEXY</name>
<dbReference type="PANTHER" id="PTHR30087">
    <property type="entry name" value="INNER MEMBRANE PROTEIN"/>
    <property type="match status" value="1"/>
</dbReference>